<accession>A0A0G0LXU7</accession>
<keyword evidence="4 7" id="KW-0812">Transmembrane</keyword>
<comment type="caution">
    <text evidence="9">The sequence shown here is derived from an EMBL/GenBank/DDBJ whole genome shotgun (WGS) entry which is preliminary data.</text>
</comment>
<sequence length="446" mass="51979">MWRKRLKIFLLVVSDFVIFYVALGLTLLIRYAVIERDFSTLLNSVPLHLVPFSIIFAFWLIIFWTAGLYDLLKLKNEEFFYKNLIITFGVNAAIAISFFYFIPYFIITPKINLFIDLVLTVAILYYWRQYFNKWATKALKIGVVFIGASPEILELKEFLNNNPQLGYRVAGILAPDNSSELENLWRDKRFSLIISAEQFDHSKKLSYLLFRYFKQGAAINDLDKFYELTTDRVPISIIQEAWFLENIGQSKKNLYEIVKRIIDIIGSIILGTIALLIFPFAVLAIEISNPGPIFFRRHRVGKNGKIFTLTKFRSLSSDKSGKYEMRKPLKEEMTFVGRFLRKTHIDELPQVWNILLGQMSFIGPRPEKPELVEKLSEEIPFYEMRHLIKPGIAGWAQLHNPKAGPTFKETMEKLQYDLYYLKNRSIFLDFSIILKTIKILLSGNGK</sequence>
<feature type="transmembrane region" description="Helical" evidence="7">
    <location>
        <begin position="261"/>
        <end position="285"/>
    </location>
</feature>
<keyword evidence="3 9" id="KW-0808">Transferase</keyword>
<evidence type="ECO:0000313" key="10">
    <source>
        <dbReference type="Proteomes" id="UP000033841"/>
    </source>
</evidence>
<evidence type="ECO:0000256" key="7">
    <source>
        <dbReference type="SAM" id="Phobius"/>
    </source>
</evidence>
<evidence type="ECO:0000313" key="9">
    <source>
        <dbReference type="EMBL" id="KKQ92860.1"/>
    </source>
</evidence>
<comment type="similarity">
    <text evidence="2">Belongs to the bacterial sugar transferase family.</text>
</comment>
<feature type="transmembrane region" description="Helical" evidence="7">
    <location>
        <begin position="9"/>
        <end position="29"/>
    </location>
</feature>
<dbReference type="InterPro" id="IPR003362">
    <property type="entry name" value="Bact_transf"/>
</dbReference>
<organism evidence="9 10">
    <name type="scientific">Candidatus Shapirobacteria bacterium GW2011_GWE1_38_92</name>
    <dbReference type="NCBI Taxonomy" id="1618489"/>
    <lineage>
        <taxon>Bacteria</taxon>
        <taxon>Candidatus Shapironibacteriota</taxon>
    </lineage>
</organism>
<dbReference type="NCBIfam" id="TIGR03025">
    <property type="entry name" value="EPS_sugtrans"/>
    <property type="match status" value="1"/>
</dbReference>
<evidence type="ECO:0000256" key="5">
    <source>
        <dbReference type="ARBA" id="ARBA00022989"/>
    </source>
</evidence>
<evidence type="ECO:0000256" key="4">
    <source>
        <dbReference type="ARBA" id="ARBA00022692"/>
    </source>
</evidence>
<dbReference type="InterPro" id="IPR017475">
    <property type="entry name" value="EPS_sugar_tfrase"/>
</dbReference>
<evidence type="ECO:0000256" key="1">
    <source>
        <dbReference type="ARBA" id="ARBA00004141"/>
    </source>
</evidence>
<dbReference type="Pfam" id="PF02397">
    <property type="entry name" value="Bac_transf"/>
    <property type="match status" value="1"/>
</dbReference>
<feature type="domain" description="Bacterial sugar transferase" evidence="8">
    <location>
        <begin position="259"/>
        <end position="441"/>
    </location>
</feature>
<comment type="subcellular location">
    <subcellularLocation>
        <location evidence="1">Membrane</location>
        <topology evidence="1">Multi-pass membrane protein</topology>
    </subcellularLocation>
</comment>
<evidence type="ECO:0000259" key="8">
    <source>
        <dbReference type="Pfam" id="PF02397"/>
    </source>
</evidence>
<name>A0A0G0LXU7_9BACT</name>
<reference evidence="9 10" key="1">
    <citation type="journal article" date="2015" name="Nature">
        <title>rRNA introns, odd ribosomes, and small enigmatic genomes across a large radiation of phyla.</title>
        <authorList>
            <person name="Brown C.T."/>
            <person name="Hug L.A."/>
            <person name="Thomas B.C."/>
            <person name="Sharon I."/>
            <person name="Castelle C.J."/>
            <person name="Singh A."/>
            <person name="Wilkins M.J."/>
            <person name="Williams K.H."/>
            <person name="Banfield J.F."/>
        </authorList>
    </citation>
    <scope>NUCLEOTIDE SEQUENCE [LARGE SCALE GENOMIC DNA]</scope>
</reference>
<evidence type="ECO:0000256" key="3">
    <source>
        <dbReference type="ARBA" id="ARBA00022679"/>
    </source>
</evidence>
<dbReference type="PANTHER" id="PTHR30576:SF0">
    <property type="entry name" value="UNDECAPRENYL-PHOSPHATE N-ACETYLGALACTOSAMINYL 1-PHOSPHATE TRANSFERASE-RELATED"/>
    <property type="match status" value="1"/>
</dbReference>
<evidence type="ECO:0000256" key="2">
    <source>
        <dbReference type="ARBA" id="ARBA00006464"/>
    </source>
</evidence>
<dbReference type="GO" id="GO:0016020">
    <property type="term" value="C:membrane"/>
    <property type="evidence" value="ECO:0007669"/>
    <property type="project" value="UniProtKB-SubCell"/>
</dbReference>
<proteinExistence type="inferred from homology"/>
<dbReference type="GO" id="GO:0016780">
    <property type="term" value="F:phosphotransferase activity, for other substituted phosphate groups"/>
    <property type="evidence" value="ECO:0007669"/>
    <property type="project" value="TreeGrafter"/>
</dbReference>
<keyword evidence="5 7" id="KW-1133">Transmembrane helix</keyword>
<dbReference type="PANTHER" id="PTHR30576">
    <property type="entry name" value="COLANIC BIOSYNTHESIS UDP-GLUCOSE LIPID CARRIER TRANSFERASE"/>
    <property type="match status" value="1"/>
</dbReference>
<dbReference type="AlphaFoldDB" id="A0A0G0LXU7"/>
<feature type="transmembrane region" description="Helical" evidence="7">
    <location>
        <begin position="111"/>
        <end position="127"/>
    </location>
</feature>
<dbReference type="Proteomes" id="UP000033841">
    <property type="component" value="Unassembled WGS sequence"/>
</dbReference>
<feature type="transmembrane region" description="Helical" evidence="7">
    <location>
        <begin position="84"/>
        <end position="105"/>
    </location>
</feature>
<evidence type="ECO:0000256" key="6">
    <source>
        <dbReference type="ARBA" id="ARBA00023136"/>
    </source>
</evidence>
<gene>
    <name evidence="9" type="ORF">UT14_C0001G0003</name>
</gene>
<feature type="transmembrane region" description="Helical" evidence="7">
    <location>
        <begin position="49"/>
        <end position="72"/>
    </location>
</feature>
<keyword evidence="6 7" id="KW-0472">Membrane</keyword>
<dbReference type="EMBL" id="LBVR01000001">
    <property type="protein sequence ID" value="KKQ92860.1"/>
    <property type="molecule type" value="Genomic_DNA"/>
</dbReference>
<protein>
    <submittedName>
        <fullName evidence="9">Sugar transferase</fullName>
    </submittedName>
</protein>